<dbReference type="RefSeq" id="WP_345490932.1">
    <property type="nucleotide sequence ID" value="NZ_BAAAWU010000001.1"/>
</dbReference>
<keyword evidence="1" id="KW-0472">Membrane</keyword>
<name>A0ABV5QSH5_9ACTN</name>
<organism evidence="3 4">
    <name type="scientific">Streptomyces roseoviridis</name>
    <dbReference type="NCBI Taxonomy" id="67361"/>
    <lineage>
        <taxon>Bacteria</taxon>
        <taxon>Bacillati</taxon>
        <taxon>Actinomycetota</taxon>
        <taxon>Actinomycetes</taxon>
        <taxon>Kitasatosporales</taxon>
        <taxon>Streptomycetaceae</taxon>
        <taxon>Streptomyces</taxon>
    </lineage>
</organism>
<dbReference type="PANTHER" id="PTHR14969:SF13">
    <property type="entry name" value="AT30094P"/>
    <property type="match status" value="1"/>
</dbReference>
<sequence length="224" mass="24477">MRISALVTGALAVLLLVGVAVGWSPLLSLDRDVSGALHRSAVAEPGFTRLNQVLSDWVWDPWTMRTLAAATALALWWRRERRLALWVAVTSVLAWALQHGLKVAVGRTRPSWPDPVDSAHFPAFPSGHAMAAMVSCGLLLWVLALHWREGHRGWGALTGLAVVSVAGVGWTRVYLGVHWPSDVLGGWLLGWCCVAVAVVTYRRRDVRRPPTTGPDKGSRMGETR</sequence>
<dbReference type="PANTHER" id="PTHR14969">
    <property type="entry name" value="SPHINGOSINE-1-PHOSPHATE PHOSPHOHYDROLASE"/>
    <property type="match status" value="1"/>
</dbReference>
<dbReference type="SUPFAM" id="SSF48317">
    <property type="entry name" value="Acid phosphatase/Vanadium-dependent haloperoxidase"/>
    <property type="match status" value="1"/>
</dbReference>
<proteinExistence type="predicted"/>
<dbReference type="InterPro" id="IPR000326">
    <property type="entry name" value="PAP2/HPO"/>
</dbReference>
<dbReference type="CDD" id="cd03392">
    <property type="entry name" value="PAP2_like_2"/>
    <property type="match status" value="1"/>
</dbReference>
<feature type="domain" description="Phosphatidic acid phosphatase type 2/haloperoxidase" evidence="2">
    <location>
        <begin position="83"/>
        <end position="198"/>
    </location>
</feature>
<keyword evidence="1" id="KW-1133">Transmembrane helix</keyword>
<feature type="transmembrane region" description="Helical" evidence="1">
    <location>
        <begin position="83"/>
        <end position="101"/>
    </location>
</feature>
<comment type="caution">
    <text evidence="3">The sequence shown here is derived from an EMBL/GenBank/DDBJ whole genome shotgun (WGS) entry which is preliminary data.</text>
</comment>
<dbReference type="Gene3D" id="1.20.144.10">
    <property type="entry name" value="Phosphatidic acid phosphatase type 2/haloperoxidase"/>
    <property type="match status" value="2"/>
</dbReference>
<feature type="transmembrane region" description="Helical" evidence="1">
    <location>
        <begin position="183"/>
        <end position="201"/>
    </location>
</feature>
<keyword evidence="4" id="KW-1185">Reference proteome</keyword>
<evidence type="ECO:0000256" key="1">
    <source>
        <dbReference type="SAM" id="Phobius"/>
    </source>
</evidence>
<dbReference type="SMART" id="SM00014">
    <property type="entry name" value="acidPPc"/>
    <property type="match status" value="1"/>
</dbReference>
<dbReference type="EMBL" id="JBHMCT010000012">
    <property type="protein sequence ID" value="MFB9556417.1"/>
    <property type="molecule type" value="Genomic_DNA"/>
</dbReference>
<accession>A0ABV5QSH5</accession>
<gene>
    <name evidence="3" type="ORF">ACFFTP_19765</name>
</gene>
<evidence type="ECO:0000313" key="4">
    <source>
        <dbReference type="Proteomes" id="UP001589716"/>
    </source>
</evidence>
<feature type="transmembrane region" description="Helical" evidence="1">
    <location>
        <begin position="156"/>
        <end position="177"/>
    </location>
</feature>
<evidence type="ECO:0000259" key="2">
    <source>
        <dbReference type="SMART" id="SM00014"/>
    </source>
</evidence>
<dbReference type="Proteomes" id="UP001589716">
    <property type="component" value="Unassembled WGS sequence"/>
</dbReference>
<evidence type="ECO:0000313" key="3">
    <source>
        <dbReference type="EMBL" id="MFB9556417.1"/>
    </source>
</evidence>
<protein>
    <submittedName>
        <fullName evidence="3">Phosphatase PAP2 family protein</fullName>
    </submittedName>
</protein>
<dbReference type="InterPro" id="IPR036938">
    <property type="entry name" value="PAP2/HPO_sf"/>
</dbReference>
<keyword evidence="1" id="KW-0812">Transmembrane</keyword>
<reference evidence="3 4" key="1">
    <citation type="submission" date="2024-09" db="EMBL/GenBank/DDBJ databases">
        <authorList>
            <person name="Sun Q."/>
            <person name="Mori K."/>
        </authorList>
    </citation>
    <scope>NUCLEOTIDE SEQUENCE [LARGE SCALE GENOMIC DNA]</scope>
    <source>
        <strain evidence="3 4">JCM 4414</strain>
    </source>
</reference>
<feature type="transmembrane region" description="Helical" evidence="1">
    <location>
        <begin position="57"/>
        <end position="76"/>
    </location>
</feature>
<dbReference type="Pfam" id="PF01569">
    <property type="entry name" value="PAP2"/>
    <property type="match status" value="1"/>
</dbReference>
<feature type="transmembrane region" description="Helical" evidence="1">
    <location>
        <begin position="121"/>
        <end position="144"/>
    </location>
</feature>